<dbReference type="CDD" id="cd02862">
    <property type="entry name" value="NorE_like"/>
    <property type="match status" value="1"/>
</dbReference>
<dbReference type="Pfam" id="PF00510">
    <property type="entry name" value="COX3"/>
    <property type="match status" value="1"/>
</dbReference>
<sequence length="200" mass="22828">MTHNTNKDYIGAKIGMWLFLFTEILLFGGLFVLYSVYLHRYPEEFHLAGQELNVYFGTANTLVLLTSSFSMALSITALQKGNKKLCMILLTITMVLACVFLVDKYFEWGAKIHHGIYPDSPTLLERPKGEIIFFGLYYVMTGLHGLHVLIGALIIFVVLILVAKNRVTSSDFVAVENTGLYWHLVDMIWIYLFPLFYLVV</sequence>
<evidence type="ECO:0000313" key="10">
    <source>
        <dbReference type="Proteomes" id="UP000323337"/>
    </source>
</evidence>
<dbReference type="PANTHER" id="PTHR11403:SF6">
    <property type="entry name" value="NITRIC OXIDE REDUCTASE SUBUNIT E"/>
    <property type="match status" value="1"/>
</dbReference>
<evidence type="ECO:0000256" key="7">
    <source>
        <dbReference type="SAM" id="Phobius"/>
    </source>
</evidence>
<organism evidence="9 10">
    <name type="scientific">Flexistipes sinusarabici</name>
    <dbReference type="NCBI Taxonomy" id="2352"/>
    <lineage>
        <taxon>Bacteria</taxon>
        <taxon>Pseudomonadati</taxon>
        <taxon>Deferribacterota</taxon>
        <taxon>Deferribacteres</taxon>
        <taxon>Deferribacterales</taxon>
        <taxon>Flexistipitaceae</taxon>
        <taxon>Flexistipes</taxon>
    </lineage>
</organism>
<comment type="subcellular location">
    <subcellularLocation>
        <location evidence="6">Cell membrane</location>
        <topology evidence="6">Multi-pass membrane protein</topology>
    </subcellularLocation>
    <subcellularLocation>
        <location evidence="1">Membrane</location>
        <topology evidence="1">Multi-pass membrane protein</topology>
    </subcellularLocation>
</comment>
<feature type="transmembrane region" description="Helical" evidence="7">
    <location>
        <begin position="131"/>
        <end position="159"/>
    </location>
</feature>
<evidence type="ECO:0000256" key="1">
    <source>
        <dbReference type="ARBA" id="ARBA00004141"/>
    </source>
</evidence>
<comment type="caution">
    <text evidence="9">The sequence shown here is derived from an EMBL/GenBank/DDBJ whole genome shotgun (WGS) entry which is preliminary data.</text>
</comment>
<keyword evidence="4 7" id="KW-1133">Transmembrane helix</keyword>
<dbReference type="InterPro" id="IPR035973">
    <property type="entry name" value="Cyt_c_oxidase_su3-like_sf"/>
</dbReference>
<dbReference type="Gene3D" id="1.20.120.80">
    <property type="entry name" value="Cytochrome c oxidase, subunit III, four-helix bundle"/>
    <property type="match status" value="1"/>
</dbReference>
<accession>A0A5D0MI43</accession>
<keyword evidence="3 6" id="KW-0812">Transmembrane</keyword>
<evidence type="ECO:0000256" key="6">
    <source>
        <dbReference type="RuleBase" id="RU003376"/>
    </source>
</evidence>
<protein>
    <submittedName>
        <fullName evidence="9">Cytochrome c oxidase subunit 3 family protein</fullName>
    </submittedName>
</protein>
<comment type="similarity">
    <text evidence="2 6">Belongs to the cytochrome c oxidase subunit 3 family.</text>
</comment>
<dbReference type="PROSITE" id="PS50253">
    <property type="entry name" value="COX3"/>
    <property type="match status" value="1"/>
</dbReference>
<dbReference type="Proteomes" id="UP000323337">
    <property type="component" value="Unassembled WGS sequence"/>
</dbReference>
<keyword evidence="5 7" id="KW-0472">Membrane</keyword>
<dbReference type="SUPFAM" id="SSF81452">
    <property type="entry name" value="Cytochrome c oxidase subunit III-like"/>
    <property type="match status" value="1"/>
</dbReference>
<dbReference type="InterPro" id="IPR013833">
    <property type="entry name" value="Cyt_c_oxidase_su3_a-hlx"/>
</dbReference>
<gene>
    <name evidence="9" type="ORF">FXF49_10480</name>
</gene>
<evidence type="ECO:0000259" key="8">
    <source>
        <dbReference type="PROSITE" id="PS50253"/>
    </source>
</evidence>
<dbReference type="EMBL" id="VSIV01000302">
    <property type="protein sequence ID" value="TYB32646.1"/>
    <property type="molecule type" value="Genomic_DNA"/>
</dbReference>
<dbReference type="GO" id="GO:0004129">
    <property type="term" value="F:cytochrome-c oxidase activity"/>
    <property type="evidence" value="ECO:0007669"/>
    <property type="project" value="InterPro"/>
</dbReference>
<evidence type="ECO:0000256" key="2">
    <source>
        <dbReference type="ARBA" id="ARBA00010581"/>
    </source>
</evidence>
<evidence type="ECO:0000256" key="5">
    <source>
        <dbReference type="ARBA" id="ARBA00023136"/>
    </source>
</evidence>
<dbReference type="InterPro" id="IPR000298">
    <property type="entry name" value="Cyt_c_oxidase-like_su3"/>
</dbReference>
<dbReference type="PANTHER" id="PTHR11403">
    <property type="entry name" value="CYTOCHROME C OXIDASE SUBUNIT III"/>
    <property type="match status" value="1"/>
</dbReference>
<feature type="transmembrane region" description="Helical" evidence="7">
    <location>
        <begin position="12"/>
        <end position="34"/>
    </location>
</feature>
<dbReference type="RefSeq" id="WP_303701846.1">
    <property type="nucleotide sequence ID" value="NZ_VSIV01000302.1"/>
</dbReference>
<dbReference type="AlphaFoldDB" id="A0A5D0MI43"/>
<dbReference type="InterPro" id="IPR024791">
    <property type="entry name" value="Cyt_c/ubiquinol_Oxase_su3"/>
</dbReference>
<reference evidence="9 10" key="1">
    <citation type="submission" date="2019-08" db="EMBL/GenBank/DDBJ databases">
        <title>Genomic characterization of a novel candidate phylum (ARYD3) from a high temperature, high salinity tertiary oil reservoir in north central Oklahoma, USA.</title>
        <authorList>
            <person name="Youssef N.H."/>
            <person name="Yadav A."/>
            <person name="Elshahed M.S."/>
        </authorList>
    </citation>
    <scope>NUCLEOTIDE SEQUENCE [LARGE SCALE GENOMIC DNA]</scope>
    <source>
        <strain evidence="9">ARYD1</strain>
    </source>
</reference>
<proteinExistence type="inferred from homology"/>
<name>A0A5D0MI43_FLESI</name>
<feature type="transmembrane region" description="Helical" evidence="7">
    <location>
        <begin position="180"/>
        <end position="199"/>
    </location>
</feature>
<evidence type="ECO:0000256" key="3">
    <source>
        <dbReference type="ARBA" id="ARBA00022692"/>
    </source>
</evidence>
<feature type="transmembrane region" description="Helical" evidence="7">
    <location>
        <begin position="85"/>
        <end position="102"/>
    </location>
</feature>
<evidence type="ECO:0000313" key="9">
    <source>
        <dbReference type="EMBL" id="TYB32646.1"/>
    </source>
</evidence>
<dbReference type="GO" id="GO:0019646">
    <property type="term" value="P:aerobic electron transport chain"/>
    <property type="evidence" value="ECO:0007669"/>
    <property type="project" value="InterPro"/>
</dbReference>
<dbReference type="GO" id="GO:0005886">
    <property type="term" value="C:plasma membrane"/>
    <property type="evidence" value="ECO:0007669"/>
    <property type="project" value="UniProtKB-SubCell"/>
</dbReference>
<evidence type="ECO:0000256" key="4">
    <source>
        <dbReference type="ARBA" id="ARBA00022989"/>
    </source>
</evidence>
<feature type="domain" description="Heme-copper oxidase subunit III family profile" evidence="8">
    <location>
        <begin position="1"/>
        <end position="200"/>
    </location>
</feature>
<feature type="transmembrane region" description="Helical" evidence="7">
    <location>
        <begin position="54"/>
        <end position="78"/>
    </location>
</feature>